<evidence type="ECO:0000256" key="3">
    <source>
        <dbReference type="SAM" id="MobiDB-lite"/>
    </source>
</evidence>
<dbReference type="GO" id="GO:0005509">
    <property type="term" value="F:calcium ion binding"/>
    <property type="evidence" value="ECO:0007669"/>
    <property type="project" value="InterPro"/>
</dbReference>
<feature type="domain" description="EF-hand" evidence="4">
    <location>
        <begin position="546"/>
        <end position="581"/>
    </location>
</feature>
<evidence type="ECO:0000313" key="6">
    <source>
        <dbReference type="Proteomes" id="UP001165082"/>
    </source>
</evidence>
<dbReference type="PROSITE" id="PS00018">
    <property type="entry name" value="EF_HAND_1"/>
    <property type="match status" value="5"/>
</dbReference>
<feature type="region of interest" description="Disordered" evidence="3">
    <location>
        <begin position="1"/>
        <end position="69"/>
    </location>
</feature>
<keyword evidence="1" id="KW-0106">Calcium</keyword>
<keyword evidence="2" id="KW-0175">Coiled coil</keyword>
<protein>
    <recommendedName>
        <fullName evidence="4">EF-hand domain-containing protein</fullName>
    </recommendedName>
</protein>
<dbReference type="InterPro" id="IPR018247">
    <property type="entry name" value="EF_Hand_1_Ca_BS"/>
</dbReference>
<comment type="caution">
    <text evidence="5">The sequence shown here is derived from an EMBL/GenBank/DDBJ whole genome shotgun (WGS) entry which is preliminary data.</text>
</comment>
<feature type="coiled-coil region" evidence="2">
    <location>
        <begin position="457"/>
        <end position="486"/>
    </location>
</feature>
<dbReference type="SUPFAM" id="SSF47473">
    <property type="entry name" value="EF-hand"/>
    <property type="match status" value="3"/>
</dbReference>
<feature type="domain" description="EF-hand" evidence="4">
    <location>
        <begin position="281"/>
        <end position="316"/>
    </location>
</feature>
<reference evidence="5" key="1">
    <citation type="submission" date="2022-07" db="EMBL/GenBank/DDBJ databases">
        <title>Genome analysis of Parmales, a sister group of diatoms, reveals the evolutionary specialization of diatoms from phago-mixotrophs to photoautotrophs.</title>
        <authorList>
            <person name="Ban H."/>
            <person name="Sato S."/>
            <person name="Yoshikawa S."/>
            <person name="Kazumasa Y."/>
            <person name="Nakamura Y."/>
            <person name="Ichinomiya M."/>
            <person name="Saitoh K."/>
            <person name="Sato N."/>
            <person name="Blanc-Mathieu R."/>
            <person name="Endo H."/>
            <person name="Kuwata A."/>
            <person name="Ogata H."/>
        </authorList>
    </citation>
    <scope>NUCLEOTIDE SEQUENCE</scope>
</reference>
<evidence type="ECO:0000313" key="5">
    <source>
        <dbReference type="EMBL" id="GMH77158.1"/>
    </source>
</evidence>
<dbReference type="InterPro" id="IPR011992">
    <property type="entry name" value="EF-hand-dom_pair"/>
</dbReference>
<feature type="region of interest" description="Disordered" evidence="3">
    <location>
        <begin position="714"/>
        <end position="742"/>
    </location>
</feature>
<evidence type="ECO:0000256" key="2">
    <source>
        <dbReference type="SAM" id="Coils"/>
    </source>
</evidence>
<keyword evidence="6" id="KW-1185">Reference proteome</keyword>
<dbReference type="Pfam" id="PF13833">
    <property type="entry name" value="EF-hand_8"/>
    <property type="match status" value="5"/>
</dbReference>
<evidence type="ECO:0000259" key="4">
    <source>
        <dbReference type="PROSITE" id="PS50222"/>
    </source>
</evidence>
<dbReference type="Proteomes" id="UP001165082">
    <property type="component" value="Unassembled WGS sequence"/>
</dbReference>
<sequence>MTKSQLARDSIQDEWWDNQEKMTSRMARSVHAKKATGTSDPTPPPGNLSSPNQLADSSVETGLDGDDSMLVEEDSGYTSLAMKSNRFDASLPQRWDENDALGKALRKVSVSAVKYNRDKDGVYINAFRGGAMNPVAFRLEMRRSLGIKLTDEEFSVLVAEFDEDGDGTINGSEFLVQFMSIGFKEKSRIAYRRRERERKKRLADKMEAKRKKMLQEEKMEMNITTDFSKDDLQSALAKIQQVAGDYDATSASAMSLQGFLGTPLTPGNLRDMLRRTFNLRLSGKEIGAMMSAFDQDASGTLDGSEFLINFKKLGFKERTLRAKQQRENTTAMNKHFDELEAEREAAKKKASDNSFTFKYTSEDLRNALQKLANKSADYDPTSAAALNLSCFQGARMEPHTFKELCGVVFQINFPPAEMGALMHEFDKDGDGTVDGSEFLVKFTQLGFAEKNERFRRRKEFDERKRQKEIEREKARLAKQAAEDAKKVALGEVKDEDWKSAMAKITAAAADYDKMSASAMSLQAFQGSAMHPPLFRDMIFRTFGVTLNAGEAGAVIKYFDKDGDGTVDGTEFLLLFTKLGFNEKTRRFKERKKEKERRDALDKIWWEKREMEIQQNNEKKVDRSFTPAHKELALKKIAACAIDFNVDPISSLALQAFQGSVMQPHVFKEMLKRTFELKLSPGELGAVISIFDQDGDGEVDGAEFLNQFFRIKHQERDRRAESRRERQRRADMRVQMEAEKKERERIEKLNAKTRFTADERLSALKKIKDEALRRGGVGRGEIPKMGKRAMTAPGGGGKRKGLKSRAGTAATPNRRKRDVLIDEWEGRGEGGGMGEVREQAKPAFFFPNLMSSPIAMPSLKGKRPLYYFERD</sequence>
<gene>
    <name evidence="5" type="ORF">TrRE_jg4467</name>
</gene>
<feature type="coiled-coil region" evidence="2">
    <location>
        <begin position="192"/>
        <end position="219"/>
    </location>
</feature>
<feature type="domain" description="EF-hand" evidence="4">
    <location>
        <begin position="413"/>
        <end position="448"/>
    </location>
</feature>
<dbReference type="Gene3D" id="1.10.238.10">
    <property type="entry name" value="EF-hand"/>
    <property type="match status" value="4"/>
</dbReference>
<feature type="compositionally biased region" description="Polar residues" evidence="3">
    <location>
        <begin position="47"/>
        <end position="60"/>
    </location>
</feature>
<proteinExistence type="predicted"/>
<feature type="domain" description="EF-hand" evidence="4">
    <location>
        <begin position="149"/>
        <end position="184"/>
    </location>
</feature>
<dbReference type="SMART" id="SM00054">
    <property type="entry name" value="EFh"/>
    <property type="match status" value="5"/>
</dbReference>
<name>A0A9W7EHP3_9STRA</name>
<accession>A0A9W7EHP3</accession>
<dbReference type="PROSITE" id="PS50222">
    <property type="entry name" value="EF_HAND_2"/>
    <property type="match status" value="5"/>
</dbReference>
<dbReference type="EMBL" id="BRXZ01001713">
    <property type="protein sequence ID" value="GMH77158.1"/>
    <property type="molecule type" value="Genomic_DNA"/>
</dbReference>
<dbReference type="AlphaFoldDB" id="A0A9W7EHP3"/>
<feature type="region of interest" description="Disordered" evidence="3">
    <location>
        <begin position="775"/>
        <end position="817"/>
    </location>
</feature>
<dbReference type="InterPro" id="IPR002048">
    <property type="entry name" value="EF_hand_dom"/>
</dbReference>
<organism evidence="5 6">
    <name type="scientific">Triparma retinervis</name>
    <dbReference type="NCBI Taxonomy" id="2557542"/>
    <lineage>
        <taxon>Eukaryota</taxon>
        <taxon>Sar</taxon>
        <taxon>Stramenopiles</taxon>
        <taxon>Ochrophyta</taxon>
        <taxon>Bolidophyceae</taxon>
        <taxon>Parmales</taxon>
        <taxon>Triparmaceae</taxon>
        <taxon>Triparma</taxon>
    </lineage>
</organism>
<evidence type="ECO:0000256" key="1">
    <source>
        <dbReference type="ARBA" id="ARBA00022837"/>
    </source>
</evidence>
<dbReference type="OrthoDB" id="193372at2759"/>
<feature type="domain" description="EF-hand" evidence="4">
    <location>
        <begin position="678"/>
        <end position="713"/>
    </location>
</feature>